<dbReference type="AlphaFoldDB" id="A0A249MTR4"/>
<evidence type="ECO:0000256" key="1">
    <source>
        <dbReference type="SAM" id="MobiDB-lite"/>
    </source>
</evidence>
<protein>
    <submittedName>
        <fullName evidence="2">Uncharacterized protein</fullName>
    </submittedName>
</protein>
<organism evidence="2 3">
    <name type="scientific">Sphingobium xenophagum</name>
    <dbReference type="NCBI Taxonomy" id="121428"/>
    <lineage>
        <taxon>Bacteria</taxon>
        <taxon>Pseudomonadati</taxon>
        <taxon>Pseudomonadota</taxon>
        <taxon>Alphaproteobacteria</taxon>
        <taxon>Sphingomonadales</taxon>
        <taxon>Sphingomonadaceae</taxon>
        <taxon>Sphingobium</taxon>
    </lineage>
</organism>
<feature type="compositionally biased region" description="Acidic residues" evidence="1">
    <location>
        <begin position="33"/>
        <end position="53"/>
    </location>
</feature>
<gene>
    <name evidence="2" type="ORF">CJD35_10045</name>
</gene>
<dbReference type="Proteomes" id="UP000217141">
    <property type="component" value="Chromosome I"/>
</dbReference>
<feature type="region of interest" description="Disordered" evidence="1">
    <location>
        <begin position="16"/>
        <end position="53"/>
    </location>
</feature>
<sequence>MTMKIVAPRRTTTPARFRMAGWAMTASSKTPDAEPDSDDDQDDWFGGNVEDEPQAAEGQDYYRLLPVYGVDQTLGPLNEIESERQRRWDMGCRP</sequence>
<reference evidence="2 3" key="1">
    <citation type="submission" date="2017-08" db="EMBL/GenBank/DDBJ databases">
        <title>Whole Genome Sequence of Sphingobium hydrophobicum C1: Insights into Adaption to the Electronic-waste Contaminated Sediment.</title>
        <authorList>
            <person name="Song D."/>
            <person name="Chen X."/>
            <person name="Xu M."/>
        </authorList>
    </citation>
    <scope>NUCLEOTIDE SEQUENCE [LARGE SCALE GENOMIC DNA]</scope>
    <source>
        <strain evidence="2 3">C1</strain>
    </source>
</reference>
<evidence type="ECO:0000313" key="2">
    <source>
        <dbReference type="EMBL" id="ASY44750.1"/>
    </source>
</evidence>
<dbReference type="EMBL" id="CP022745">
    <property type="protein sequence ID" value="ASY44750.1"/>
    <property type="molecule type" value="Genomic_DNA"/>
</dbReference>
<proteinExistence type="predicted"/>
<evidence type="ECO:0000313" key="3">
    <source>
        <dbReference type="Proteomes" id="UP000217141"/>
    </source>
</evidence>
<name>A0A249MTR4_SPHXE</name>
<accession>A0A249MTR4</accession>
<dbReference type="KEGG" id="shyd:CJD35_10045"/>